<proteinExistence type="predicted"/>
<protein>
    <submittedName>
        <fullName evidence="1">Uncharacterized protein</fullName>
    </submittedName>
</protein>
<sequence length="86" mass="9364">MTLQNHQELEVTVVAVASVGAKVDADGETGFIDQVKHPSWWDNGIPQPQAGDRLHAVVLDASRQPPRLSALQRDIDIARRLRGTGS</sequence>
<accession>A0ABY6ET51</accession>
<keyword evidence="2" id="KW-1185">Reference proteome</keyword>
<gene>
    <name evidence="1" type="ORF">N8I86_24195</name>
</gene>
<dbReference type="Proteomes" id="UP001060733">
    <property type="component" value="Chromosome"/>
</dbReference>
<name>A0ABY6ET51_9ACTN</name>
<dbReference type="RefSeq" id="WP_263278700.1">
    <property type="nucleotide sequence ID" value="NZ_CP106795.1"/>
</dbReference>
<evidence type="ECO:0000313" key="1">
    <source>
        <dbReference type="EMBL" id="UXY37556.1"/>
    </source>
</evidence>
<evidence type="ECO:0000313" key="2">
    <source>
        <dbReference type="Proteomes" id="UP001060733"/>
    </source>
</evidence>
<organism evidence="1 2">
    <name type="scientific">Streptomyces albidocamelliae</name>
    <dbReference type="NCBI Taxonomy" id="2981135"/>
    <lineage>
        <taxon>Bacteria</taxon>
        <taxon>Bacillati</taxon>
        <taxon>Actinomycetota</taxon>
        <taxon>Actinomycetes</taxon>
        <taxon>Kitasatosporales</taxon>
        <taxon>Streptomycetaceae</taxon>
        <taxon>Streptomyces</taxon>
    </lineage>
</organism>
<reference evidence="1" key="1">
    <citation type="submission" date="2022-10" db="EMBL/GenBank/DDBJ databases">
        <authorList>
            <person name="Mo P."/>
        </authorList>
    </citation>
    <scope>NUCLEOTIDE SEQUENCE</scope>
    <source>
        <strain evidence="1">HUAS 14-6</strain>
    </source>
</reference>
<dbReference type="EMBL" id="CP106795">
    <property type="protein sequence ID" value="UXY37556.1"/>
    <property type="molecule type" value="Genomic_DNA"/>
</dbReference>